<dbReference type="InterPro" id="IPR042617">
    <property type="entry name" value="CTC1-like"/>
</dbReference>
<gene>
    <name evidence="13" type="ORF">MCOR_8791</name>
</gene>
<dbReference type="GO" id="GO:1990879">
    <property type="term" value="C:CST complex"/>
    <property type="evidence" value="ECO:0007669"/>
    <property type="project" value="TreeGrafter"/>
</dbReference>
<dbReference type="Proteomes" id="UP000507470">
    <property type="component" value="Unassembled WGS sequence"/>
</dbReference>
<evidence type="ECO:0000256" key="6">
    <source>
        <dbReference type="ARBA" id="ARBA00022895"/>
    </source>
</evidence>
<feature type="transmembrane region" description="Helical" evidence="11">
    <location>
        <begin position="1399"/>
        <end position="1418"/>
    </location>
</feature>
<dbReference type="Gene3D" id="2.10.25.10">
    <property type="entry name" value="Laminin"/>
    <property type="match status" value="2"/>
</dbReference>
<protein>
    <recommendedName>
        <fullName evidence="4">CST complex subunit CTC1</fullName>
    </recommendedName>
</protein>
<dbReference type="Pfam" id="PF15489">
    <property type="entry name" value="CTC1"/>
    <property type="match status" value="2"/>
</dbReference>
<comment type="similarity">
    <text evidence="3">Belongs to the CTC1 family.</text>
</comment>
<feature type="domain" description="EGF-like" evidence="12">
    <location>
        <begin position="1451"/>
        <end position="1490"/>
    </location>
</feature>
<keyword evidence="8" id="KW-0539">Nucleus</keyword>
<evidence type="ECO:0000313" key="13">
    <source>
        <dbReference type="EMBL" id="CAC5369673.1"/>
    </source>
</evidence>
<evidence type="ECO:0000259" key="12">
    <source>
        <dbReference type="PROSITE" id="PS50026"/>
    </source>
</evidence>
<dbReference type="SUPFAM" id="SSF57196">
    <property type="entry name" value="EGF/Laminin"/>
    <property type="match status" value="2"/>
</dbReference>
<feature type="domain" description="EGF-like" evidence="12">
    <location>
        <begin position="1251"/>
        <end position="1290"/>
    </location>
</feature>
<dbReference type="OrthoDB" id="6161998at2759"/>
<evidence type="ECO:0000256" key="10">
    <source>
        <dbReference type="SAM" id="MobiDB-lite"/>
    </source>
</evidence>
<evidence type="ECO:0000256" key="1">
    <source>
        <dbReference type="ARBA" id="ARBA00004123"/>
    </source>
</evidence>
<comment type="caution">
    <text evidence="9">Lacks conserved residue(s) required for the propagation of feature annotation.</text>
</comment>
<keyword evidence="9" id="KW-1015">Disulfide bond</keyword>
<evidence type="ECO:0000313" key="14">
    <source>
        <dbReference type="Proteomes" id="UP000507470"/>
    </source>
</evidence>
<comment type="subcellular location">
    <subcellularLocation>
        <location evidence="2">Chromosome</location>
        <location evidence="2">Telomere</location>
    </subcellularLocation>
    <subcellularLocation>
        <location evidence="1">Nucleus</location>
    </subcellularLocation>
</comment>
<dbReference type="PANTHER" id="PTHR14865">
    <property type="entry name" value="CST COMPLEX SUBUNIT CTC1"/>
    <property type="match status" value="1"/>
</dbReference>
<dbReference type="EMBL" id="CACVKT020001609">
    <property type="protein sequence ID" value="CAC5369673.1"/>
    <property type="molecule type" value="Genomic_DNA"/>
</dbReference>
<feature type="transmembrane region" description="Helical" evidence="11">
    <location>
        <begin position="1309"/>
        <end position="1332"/>
    </location>
</feature>
<keyword evidence="11" id="KW-0472">Membrane</keyword>
<dbReference type="InterPro" id="IPR029156">
    <property type="entry name" value="CTC1"/>
</dbReference>
<evidence type="ECO:0000256" key="3">
    <source>
        <dbReference type="ARBA" id="ARBA00006332"/>
    </source>
</evidence>
<keyword evidence="9" id="KW-0245">EGF-like domain</keyword>
<dbReference type="GO" id="GO:0045740">
    <property type="term" value="P:positive regulation of DNA replication"/>
    <property type="evidence" value="ECO:0007669"/>
    <property type="project" value="TreeGrafter"/>
</dbReference>
<dbReference type="PROSITE" id="PS50026">
    <property type="entry name" value="EGF_3"/>
    <property type="match status" value="2"/>
</dbReference>
<evidence type="ECO:0000256" key="2">
    <source>
        <dbReference type="ARBA" id="ARBA00004574"/>
    </source>
</evidence>
<evidence type="ECO:0000256" key="11">
    <source>
        <dbReference type="SAM" id="Phobius"/>
    </source>
</evidence>
<dbReference type="SMART" id="SM00181">
    <property type="entry name" value="EGF"/>
    <property type="match status" value="2"/>
</dbReference>
<keyword evidence="14" id="KW-1185">Reference proteome</keyword>
<dbReference type="GO" id="GO:0010833">
    <property type="term" value="P:telomere maintenance via telomere lengthening"/>
    <property type="evidence" value="ECO:0007669"/>
    <property type="project" value="TreeGrafter"/>
</dbReference>
<evidence type="ECO:0000256" key="7">
    <source>
        <dbReference type="ARBA" id="ARBA00023125"/>
    </source>
</evidence>
<keyword evidence="5" id="KW-0158">Chromosome</keyword>
<keyword evidence="7" id="KW-0238">DNA-binding</keyword>
<accession>A0A6J8AKJ6</accession>
<keyword evidence="11" id="KW-1133">Transmembrane helix</keyword>
<keyword evidence="6" id="KW-0779">Telomere</keyword>
<evidence type="ECO:0000256" key="4">
    <source>
        <dbReference type="ARBA" id="ARBA00016175"/>
    </source>
</evidence>
<feature type="transmembrane region" description="Helical" evidence="11">
    <location>
        <begin position="1509"/>
        <end position="1532"/>
    </location>
</feature>
<feature type="region of interest" description="Disordered" evidence="10">
    <location>
        <begin position="1541"/>
        <end position="1572"/>
    </location>
</feature>
<dbReference type="GO" id="GO:0042162">
    <property type="term" value="F:telomeric DNA binding"/>
    <property type="evidence" value="ECO:0007669"/>
    <property type="project" value="TreeGrafter"/>
</dbReference>
<organism evidence="13 14">
    <name type="scientific">Mytilus coruscus</name>
    <name type="common">Sea mussel</name>
    <dbReference type="NCBI Taxonomy" id="42192"/>
    <lineage>
        <taxon>Eukaryota</taxon>
        <taxon>Metazoa</taxon>
        <taxon>Spiralia</taxon>
        <taxon>Lophotrochozoa</taxon>
        <taxon>Mollusca</taxon>
        <taxon>Bivalvia</taxon>
        <taxon>Autobranchia</taxon>
        <taxon>Pteriomorphia</taxon>
        <taxon>Mytilida</taxon>
        <taxon>Mytiloidea</taxon>
        <taxon>Mytilidae</taxon>
        <taxon>Mytilinae</taxon>
        <taxon>Mytilus</taxon>
    </lineage>
</organism>
<feature type="disulfide bond" evidence="9">
    <location>
        <begin position="1480"/>
        <end position="1489"/>
    </location>
</feature>
<name>A0A6J8AKJ6_MYTCO</name>
<keyword evidence="11" id="KW-0812">Transmembrane</keyword>
<evidence type="ECO:0000256" key="9">
    <source>
        <dbReference type="PROSITE-ProRule" id="PRU00076"/>
    </source>
</evidence>
<dbReference type="InterPro" id="IPR000742">
    <property type="entry name" value="EGF"/>
</dbReference>
<dbReference type="PANTHER" id="PTHR14865:SF2">
    <property type="entry name" value="CST COMPLEX SUBUNIT CTC1"/>
    <property type="match status" value="1"/>
</dbReference>
<evidence type="ECO:0000256" key="5">
    <source>
        <dbReference type="ARBA" id="ARBA00022454"/>
    </source>
</evidence>
<dbReference type="GO" id="GO:0003697">
    <property type="term" value="F:single-stranded DNA binding"/>
    <property type="evidence" value="ECO:0007669"/>
    <property type="project" value="InterPro"/>
</dbReference>
<feature type="disulfide bond" evidence="9">
    <location>
        <begin position="1280"/>
        <end position="1289"/>
    </location>
</feature>
<reference evidence="13 14" key="1">
    <citation type="submission" date="2020-06" db="EMBL/GenBank/DDBJ databases">
        <authorList>
            <person name="Li R."/>
            <person name="Bekaert M."/>
        </authorList>
    </citation>
    <scope>NUCLEOTIDE SEQUENCE [LARGE SCALE GENOMIC DNA]</scope>
    <source>
        <strain evidence="14">wild</strain>
    </source>
</reference>
<dbReference type="PROSITE" id="PS00022">
    <property type="entry name" value="EGF_1"/>
    <property type="match status" value="2"/>
</dbReference>
<proteinExistence type="inferred from homology"/>
<sequence length="1642" mass="188048">MSRDESLRNLFETYENIEKVWLKEFCIHVKSLKIEDDCPYLTPEFILEKLQKEQNVLGLPVMSLSNLLKLPPLCPDIKQTGNSLSEFKKRSLIICKLVSSRFPLGSLCIMDNEQNAVLCSVTEQHGESISSINKWCALMSWNNIIGSSSGEKYVEVTGQIIPLQKPNDEKCTALMSADAKVVLENKEISKKSEVINICGQIIVVSEIFRVKKDNLFCVRLESDVNILIKKKEFLYWQKFLLPKKEYLFTNMKPTTLQQGAGHPVRLFVPCKNSIVYCCTPERSNILSLEDWMSKAGITEVSVVYNDYRATDEIVKNNHISYQGVITSDEFAYLGVFELDQKVRLYLSYIPATYVSLRLGTKIMVYNAHLQKSEKDEKIRIVGCLSSCIKILEFSSTNLSSENLRIPKSVQTSLWKQQYSLNGFTFVMDVMLHLRQKFTNYTVERFGELLPVISDLCSVYTTFTRNHLQEFLTTTCCFLSDKTEYKHTFPQVIEIDIPDADDKMNDIAIAKHDGNKDWNQTLYWNYVIQQGAGHQIIIGEIHISSRSSKIQIRDQTGFIDCVVMETQVDHEQYHKCTSQCCMCYQTTRSKLKCPNLHSHHSGCFVAITKFTVVKERFLQGNFKDIKTKDNIVTNKTKELYIKYLVFSLSDVMLIHKPKYSISCQHSSLQNPSNDKENHKMDVSAIHRLYVNHKESLKINDNNKAGLSFIAHICDHLHQNKDMLDEKCLISQTQIGIDKDVTGEVKQKSCSKCQLVLFENCNVKYYNVIQSGYLYRFVGFDGVIKERRTLPWRLKQSAKKAGDNLCYVLPNNFIIEREFHEQDSNAVKRFEGMVDSIEYILTDRHCKDYVSLIGTIVRRVHHEPEDIGIVLKRLKFNSKHLTSDIGISTLDNWQIQLQIKCLKSEGEISVYLKLDNIAYPLGLIPGTVLYMEQIERRVSRKGVVYCQFSIISSLTVLHQNWSELITRKEENPKECDDSQLPTEQYNLGFLADVWEDNSIQLFSCVCFVQKVVKISLKCCCQMCVSVIVDRCGNNLCHCEEYTFVSRMSLIIDDGTSVAMVTCSDKEVQTLLLLSEDQWEALKLSVKQHGEVFLQQSFPDFGSTLEKFVFVLCENSVIKRTVNMCLTCKPISCNGKEPYLHPCDLLNIMGIDDFTEKTIDTGIPTIKTRCLPFIQLSCQKVTEMDYLKHTLSSFVDLEANMPLLMNLFPVYSLLFVYTGVIEGCIRSPDNSNPEKITYKVNNQTILENYRLSCSDNETKALACLNGGSCFVVYIEDRIVQCACLNKYIGNRCEMIDPEIIFRQSERRKDARIGFIIGFIVIIILLLIAILVLIRLNKDRCDKKEREQLFRIEKFFIKPKDLHKPVQQMEQTLQVDVNMMNDCFISIVCGDNSSFDVKTGTEANMSLVILLFPFFSLLFVYTEGCIRSSGNSNLGKLTHKVNNQTIPENHRLNCTDNETQTLACLNGGSCFAIYVADRVVECACLNKYIGNRCEMIDPEIIFDQSAREKEVRIGFISGFTALIILFLIVILILIWFRMKRSKKAKDNNSKNNKESGQSRSKELVEKPEGDNNKFDKSDQIISVESDDLLEPEISTENRGSTNGNDINQERKLDASRTLDSSLGCILHLFEGFPYQLDTNISNLKRN</sequence>
<feature type="compositionally biased region" description="Basic and acidic residues" evidence="10">
    <location>
        <begin position="1555"/>
        <end position="1572"/>
    </location>
</feature>
<evidence type="ECO:0000256" key="8">
    <source>
        <dbReference type="ARBA" id="ARBA00023242"/>
    </source>
</evidence>